<evidence type="ECO:0000313" key="2">
    <source>
        <dbReference type="EMBL" id="NMM62953.1"/>
    </source>
</evidence>
<protein>
    <submittedName>
        <fullName evidence="2">Uncharacterized protein</fullName>
    </submittedName>
</protein>
<dbReference type="Proteomes" id="UP000537131">
    <property type="component" value="Unassembled WGS sequence"/>
</dbReference>
<gene>
    <name evidence="2" type="ORF">HBE96_09600</name>
</gene>
<comment type="caution">
    <text evidence="2">The sequence shown here is derived from an EMBL/GenBank/DDBJ whole genome shotgun (WGS) entry which is preliminary data.</text>
</comment>
<reference evidence="2 3" key="2">
    <citation type="submission" date="2020-06" db="EMBL/GenBank/DDBJ databases">
        <title>Complete Genome Sequence of Clostridium muelleri sp. nov. P21T, an Acid-Alcohol Producing Acetogen Isolated from Old Hay.</title>
        <authorList>
            <person name="Duncan K.E."/>
            <person name="Tanner R.S."/>
        </authorList>
    </citation>
    <scope>NUCLEOTIDE SEQUENCE [LARGE SCALE GENOMIC DNA]</scope>
    <source>
        <strain evidence="2 3">P21</strain>
    </source>
</reference>
<accession>A0A7Y0EGD8</accession>
<dbReference type="AlphaFoldDB" id="A0A7Y0EGD8"/>
<keyword evidence="3" id="KW-1185">Reference proteome</keyword>
<reference evidence="2 3" key="1">
    <citation type="submission" date="2020-04" db="EMBL/GenBank/DDBJ databases">
        <authorList>
            <person name="Doyle D.A."/>
        </authorList>
    </citation>
    <scope>NUCLEOTIDE SEQUENCE [LARGE SCALE GENOMIC DNA]</scope>
    <source>
        <strain evidence="2 3">P21</strain>
    </source>
</reference>
<dbReference type="RefSeq" id="WP_169297557.1">
    <property type="nucleotide sequence ID" value="NZ_JABBNI010000016.1"/>
</dbReference>
<keyword evidence="1" id="KW-1133">Transmembrane helix</keyword>
<proteinExistence type="predicted"/>
<feature type="transmembrane region" description="Helical" evidence="1">
    <location>
        <begin position="6"/>
        <end position="25"/>
    </location>
</feature>
<sequence length="168" mass="19560">MKKKAIISSLILVLVVLLIGVFYYIKSSKLNISIPAPNRIITYNHGQSKILTSNDKNFNDIVKLINDRFEKSNSYNLKHSSKNVSSLYKNKLSWECLEFIYDGDKSLKLKNKNIKYRKLFFTIRSENNSDYGTDFAYGDKEYIAEVFGLYNNKEVMTNLLDIIDKEMK</sequence>
<keyword evidence="1" id="KW-0472">Membrane</keyword>
<evidence type="ECO:0000313" key="3">
    <source>
        <dbReference type="Proteomes" id="UP000537131"/>
    </source>
</evidence>
<dbReference type="EMBL" id="JABBNI010000016">
    <property type="protein sequence ID" value="NMM62953.1"/>
    <property type="molecule type" value="Genomic_DNA"/>
</dbReference>
<evidence type="ECO:0000256" key="1">
    <source>
        <dbReference type="SAM" id="Phobius"/>
    </source>
</evidence>
<keyword evidence="1" id="KW-0812">Transmembrane</keyword>
<organism evidence="2 3">
    <name type="scientific">Clostridium muellerianum</name>
    <dbReference type="NCBI Taxonomy" id="2716538"/>
    <lineage>
        <taxon>Bacteria</taxon>
        <taxon>Bacillati</taxon>
        <taxon>Bacillota</taxon>
        <taxon>Clostridia</taxon>
        <taxon>Eubacteriales</taxon>
        <taxon>Clostridiaceae</taxon>
        <taxon>Clostridium</taxon>
    </lineage>
</organism>
<name>A0A7Y0EGD8_9CLOT</name>